<dbReference type="InterPro" id="IPR027417">
    <property type="entry name" value="P-loop_NTPase"/>
</dbReference>
<sequence>MCSNQSPMKAIQHLGSCKPQHAPWVFASSVQESTLQRKHGPFQSWAFPVSCCFFAHARSRLNTRLCTGKMGSSESKLGEDSGTNLAGELFLYDETYGYAAFEALERGNGCKALVCIGGLTDGLLSLRYMPPLAKAAHSLGWRTIQPVLQSSYRGWGFASLAEDAVDLDRLLSFLKSQRGISQVVLLGSSTGCQDAVHFLKAGQQASMVQGIILQAPVSDREALLVETRTSEQEAALAEFQGLAAQMVAEGKGEELMPRAACQIMGPPHVITAYRFDSLTRRMADDDMFSSDLSDLELRQKLGHVSVPALLVSSADDEYIPSFVDKARLCERLGSAMAVGVTEAVQCLVLESGGHGVRSAEGQGQLLQGVEGFLRALDGETLKPLSWELPLSQQLRAKADRCTQRPLMVAIAGVPGSGKSRAAQILERLLGADCLHVPMDGFHLPLAQLQARPDAEAAVYRRGAVDTFDPKALEAKLLEVREGNPEVLLPQFDHAHGDPVPDALRFRADRHRIVLVEGLYLLHDKDGWEDIADVFDFRIFLDANLEECIARVKERNKVIPGYTVEEIEQRCEVVDRANAQVVQASARRADLQVAKQRLEVA</sequence>
<dbReference type="EMBL" id="CAUJNA010001834">
    <property type="protein sequence ID" value="CAJ1389234.1"/>
    <property type="molecule type" value="Genomic_DNA"/>
</dbReference>
<dbReference type="SUPFAM" id="SSF53474">
    <property type="entry name" value="alpha/beta-Hydrolases"/>
    <property type="match status" value="1"/>
</dbReference>
<dbReference type="Pfam" id="PF08538">
    <property type="entry name" value="DUF1749"/>
    <property type="match status" value="1"/>
</dbReference>
<dbReference type="Proteomes" id="UP001178507">
    <property type="component" value="Unassembled WGS sequence"/>
</dbReference>
<dbReference type="InterPro" id="IPR006083">
    <property type="entry name" value="PRK/URK"/>
</dbReference>
<organism evidence="2 3">
    <name type="scientific">Effrenium voratum</name>
    <dbReference type="NCBI Taxonomy" id="2562239"/>
    <lineage>
        <taxon>Eukaryota</taxon>
        <taxon>Sar</taxon>
        <taxon>Alveolata</taxon>
        <taxon>Dinophyceae</taxon>
        <taxon>Suessiales</taxon>
        <taxon>Symbiodiniaceae</taxon>
        <taxon>Effrenium</taxon>
    </lineage>
</organism>
<dbReference type="PANTHER" id="PTHR31591">
    <property type="entry name" value="UPF0613 PROTEIN PB24D3.06C"/>
    <property type="match status" value="1"/>
</dbReference>
<accession>A0AA36N1Z7</accession>
<evidence type="ECO:0000313" key="2">
    <source>
        <dbReference type="EMBL" id="CAJ1389234.1"/>
    </source>
</evidence>
<keyword evidence="3" id="KW-1185">Reference proteome</keyword>
<gene>
    <name evidence="2" type="ORF">EVOR1521_LOCUS14898</name>
</gene>
<dbReference type="Gene3D" id="3.40.50.300">
    <property type="entry name" value="P-loop containing nucleotide triphosphate hydrolases"/>
    <property type="match status" value="1"/>
</dbReference>
<comment type="caution">
    <text evidence="2">The sequence shown here is derived from an EMBL/GenBank/DDBJ whole genome shotgun (WGS) entry which is preliminary data.</text>
</comment>
<dbReference type="PANTHER" id="PTHR31591:SF1">
    <property type="entry name" value="UPF0613 PROTEIN PB24D3.06C"/>
    <property type="match status" value="1"/>
</dbReference>
<dbReference type="GO" id="GO:0005524">
    <property type="term" value="F:ATP binding"/>
    <property type="evidence" value="ECO:0007669"/>
    <property type="project" value="InterPro"/>
</dbReference>
<evidence type="ECO:0000259" key="1">
    <source>
        <dbReference type="Pfam" id="PF00485"/>
    </source>
</evidence>
<protein>
    <recommendedName>
        <fullName evidence="1">Phosphoribulokinase/uridine kinase domain-containing protein</fullName>
    </recommendedName>
</protein>
<dbReference type="InterPro" id="IPR029058">
    <property type="entry name" value="AB_hydrolase_fold"/>
</dbReference>
<dbReference type="Pfam" id="PF00485">
    <property type="entry name" value="PRK"/>
    <property type="match status" value="1"/>
</dbReference>
<dbReference type="InterPro" id="IPR013744">
    <property type="entry name" value="SidJ"/>
</dbReference>
<dbReference type="Gene3D" id="3.40.50.1820">
    <property type="entry name" value="alpha/beta hydrolase"/>
    <property type="match status" value="1"/>
</dbReference>
<dbReference type="SUPFAM" id="SSF52540">
    <property type="entry name" value="P-loop containing nucleoside triphosphate hydrolases"/>
    <property type="match status" value="1"/>
</dbReference>
<dbReference type="AlphaFoldDB" id="A0AA36N1Z7"/>
<proteinExistence type="predicted"/>
<evidence type="ECO:0000313" key="3">
    <source>
        <dbReference type="Proteomes" id="UP001178507"/>
    </source>
</evidence>
<name>A0AA36N1Z7_9DINO</name>
<reference evidence="2" key="1">
    <citation type="submission" date="2023-08" db="EMBL/GenBank/DDBJ databases">
        <authorList>
            <person name="Chen Y."/>
            <person name="Shah S."/>
            <person name="Dougan E. K."/>
            <person name="Thang M."/>
            <person name="Chan C."/>
        </authorList>
    </citation>
    <scope>NUCLEOTIDE SEQUENCE</scope>
</reference>
<dbReference type="GO" id="GO:0016301">
    <property type="term" value="F:kinase activity"/>
    <property type="evidence" value="ECO:0007669"/>
    <property type="project" value="InterPro"/>
</dbReference>
<feature type="domain" description="Phosphoribulokinase/uridine kinase" evidence="1">
    <location>
        <begin position="408"/>
        <end position="593"/>
    </location>
</feature>